<reference evidence="4 5" key="1">
    <citation type="submission" date="2018-08" db="EMBL/GenBank/DDBJ databases">
        <title>Sequencing the genomes of 1000 actinobacteria strains.</title>
        <authorList>
            <person name="Klenk H.-P."/>
        </authorList>
    </citation>
    <scope>NUCLEOTIDE SEQUENCE [LARGE SCALE GENOMIC DNA]</scope>
    <source>
        <strain evidence="4 5">DSM 44099</strain>
    </source>
</reference>
<dbReference type="Pfam" id="PF13649">
    <property type="entry name" value="Methyltransf_25"/>
    <property type="match status" value="1"/>
</dbReference>
<dbReference type="InterPro" id="IPR041698">
    <property type="entry name" value="Methyltransf_25"/>
</dbReference>
<organism evidence="4 5">
    <name type="scientific">Asanoa ferruginea</name>
    <dbReference type="NCBI Taxonomy" id="53367"/>
    <lineage>
        <taxon>Bacteria</taxon>
        <taxon>Bacillati</taxon>
        <taxon>Actinomycetota</taxon>
        <taxon>Actinomycetes</taxon>
        <taxon>Micromonosporales</taxon>
        <taxon>Micromonosporaceae</taxon>
        <taxon>Asanoa</taxon>
    </lineage>
</organism>
<accession>A0A3D9ZSR8</accession>
<dbReference type="InterPro" id="IPR029063">
    <property type="entry name" value="SAM-dependent_MTases_sf"/>
</dbReference>
<evidence type="ECO:0000313" key="4">
    <source>
        <dbReference type="EMBL" id="REG00437.1"/>
    </source>
</evidence>
<dbReference type="InterPro" id="IPR051052">
    <property type="entry name" value="Diverse_substrate_MTase"/>
</dbReference>
<dbReference type="RefSeq" id="WP_116071968.1">
    <property type="nucleotide sequence ID" value="NZ_BONB01000042.1"/>
</dbReference>
<keyword evidence="1 4" id="KW-0489">Methyltransferase</keyword>
<proteinExistence type="predicted"/>
<dbReference type="GO" id="GO:0008168">
    <property type="term" value="F:methyltransferase activity"/>
    <property type="evidence" value="ECO:0007669"/>
    <property type="project" value="UniProtKB-KW"/>
</dbReference>
<dbReference type="CDD" id="cd02440">
    <property type="entry name" value="AdoMet_MTases"/>
    <property type="match status" value="1"/>
</dbReference>
<dbReference type="OrthoDB" id="9797252at2"/>
<keyword evidence="5" id="KW-1185">Reference proteome</keyword>
<dbReference type="Proteomes" id="UP000256913">
    <property type="component" value="Unassembled WGS sequence"/>
</dbReference>
<gene>
    <name evidence="4" type="ORF">DFJ67_6491</name>
</gene>
<evidence type="ECO:0000256" key="1">
    <source>
        <dbReference type="ARBA" id="ARBA00022603"/>
    </source>
</evidence>
<dbReference type="GO" id="GO:0032259">
    <property type="term" value="P:methylation"/>
    <property type="evidence" value="ECO:0007669"/>
    <property type="project" value="UniProtKB-KW"/>
</dbReference>
<comment type="caution">
    <text evidence="4">The sequence shown here is derived from an EMBL/GenBank/DDBJ whole genome shotgun (WGS) entry which is preliminary data.</text>
</comment>
<evidence type="ECO:0000259" key="3">
    <source>
        <dbReference type="Pfam" id="PF13649"/>
    </source>
</evidence>
<dbReference type="PANTHER" id="PTHR44942">
    <property type="entry name" value="METHYLTRANSF_11 DOMAIN-CONTAINING PROTEIN"/>
    <property type="match status" value="1"/>
</dbReference>
<protein>
    <submittedName>
        <fullName evidence="4">Methyltransferase family protein</fullName>
    </submittedName>
</protein>
<dbReference type="PANTHER" id="PTHR44942:SF4">
    <property type="entry name" value="METHYLTRANSFERASE TYPE 11 DOMAIN-CONTAINING PROTEIN"/>
    <property type="match status" value="1"/>
</dbReference>
<dbReference type="AlphaFoldDB" id="A0A3D9ZSR8"/>
<dbReference type="Gene3D" id="3.40.50.150">
    <property type="entry name" value="Vaccinia Virus protein VP39"/>
    <property type="match status" value="1"/>
</dbReference>
<dbReference type="EMBL" id="QUMQ01000001">
    <property type="protein sequence ID" value="REG00437.1"/>
    <property type="molecule type" value="Genomic_DNA"/>
</dbReference>
<name>A0A3D9ZSR8_9ACTN</name>
<dbReference type="SUPFAM" id="SSF53335">
    <property type="entry name" value="S-adenosyl-L-methionine-dependent methyltransferases"/>
    <property type="match status" value="1"/>
</dbReference>
<sequence>MSSPLAASFQHTGVAAAYAHRPPYPAAVFDLLADLVTGSPRTVLDLGAGEGALARPLASRVDRVDAVEISAAMVAAGRARPGGDRSNLFWHVTAVESLALPGPYGLATAGASLHWMDWPQTFAVLRRVLAPGAVLAVVEQSYHRLPWHDGLLEVIARHSRNQSYDRGFSLVDELARRGHWRIIGRHETPPTEFSQAVGAYIEQFHSTSSLARELMPAAEALAFDTAVEALVSDYQRPDGTLALPTTATVVWGTL</sequence>
<evidence type="ECO:0000256" key="2">
    <source>
        <dbReference type="ARBA" id="ARBA00022679"/>
    </source>
</evidence>
<keyword evidence="2 4" id="KW-0808">Transferase</keyword>
<evidence type="ECO:0000313" key="5">
    <source>
        <dbReference type="Proteomes" id="UP000256913"/>
    </source>
</evidence>
<feature type="domain" description="Methyltransferase" evidence="3">
    <location>
        <begin position="43"/>
        <end position="132"/>
    </location>
</feature>